<dbReference type="PROSITE" id="PS50222">
    <property type="entry name" value="EF_HAND_2"/>
    <property type="match status" value="1"/>
</dbReference>
<dbReference type="PROSITE" id="PS51352">
    <property type="entry name" value="THIOREDOXIN_2"/>
    <property type="match status" value="1"/>
</dbReference>
<evidence type="ECO:0000256" key="2">
    <source>
        <dbReference type="ARBA" id="ARBA00022723"/>
    </source>
</evidence>
<evidence type="ECO:0000259" key="7">
    <source>
        <dbReference type="PROSITE" id="PS50222"/>
    </source>
</evidence>
<name>A0A517MTU6_9BACT</name>
<evidence type="ECO:0000313" key="11">
    <source>
        <dbReference type="Proteomes" id="UP000319852"/>
    </source>
</evidence>
<dbReference type="InterPro" id="IPR036909">
    <property type="entry name" value="Cyt_c-like_dom_sf"/>
</dbReference>
<dbReference type="PANTHER" id="PTHR43640">
    <property type="entry name" value="OS07G0260300 PROTEIN"/>
    <property type="match status" value="1"/>
</dbReference>
<evidence type="ECO:0000256" key="4">
    <source>
        <dbReference type="ARBA" id="ARBA00023157"/>
    </source>
</evidence>
<feature type="chain" id="PRO_5021823811" evidence="6">
    <location>
        <begin position="24"/>
        <end position="656"/>
    </location>
</feature>
<evidence type="ECO:0000259" key="8">
    <source>
        <dbReference type="PROSITE" id="PS51007"/>
    </source>
</evidence>
<evidence type="ECO:0000256" key="5">
    <source>
        <dbReference type="PROSITE-ProRule" id="PRU00433"/>
    </source>
</evidence>
<dbReference type="InterPro" id="IPR013766">
    <property type="entry name" value="Thioredoxin_domain"/>
</dbReference>
<dbReference type="Gene3D" id="3.40.30.10">
    <property type="entry name" value="Glutaredoxin"/>
    <property type="match status" value="1"/>
</dbReference>
<dbReference type="SUPFAM" id="SSF52833">
    <property type="entry name" value="Thioredoxin-like"/>
    <property type="match status" value="1"/>
</dbReference>
<dbReference type="SUPFAM" id="SSF47473">
    <property type="entry name" value="EF-hand"/>
    <property type="match status" value="1"/>
</dbReference>
<dbReference type="InterPro" id="IPR002048">
    <property type="entry name" value="EF_hand_dom"/>
</dbReference>
<organism evidence="10 11">
    <name type="scientific">Adhaeretor mobilis</name>
    <dbReference type="NCBI Taxonomy" id="1930276"/>
    <lineage>
        <taxon>Bacteria</taxon>
        <taxon>Pseudomonadati</taxon>
        <taxon>Planctomycetota</taxon>
        <taxon>Planctomycetia</taxon>
        <taxon>Pirellulales</taxon>
        <taxon>Lacipirellulaceae</taxon>
        <taxon>Adhaeretor</taxon>
    </lineage>
</organism>
<reference evidence="10 11" key="1">
    <citation type="submission" date="2019-02" db="EMBL/GenBank/DDBJ databases">
        <title>Deep-cultivation of Planctomycetes and their phenomic and genomic characterization uncovers novel biology.</title>
        <authorList>
            <person name="Wiegand S."/>
            <person name="Jogler M."/>
            <person name="Boedeker C."/>
            <person name="Pinto D."/>
            <person name="Vollmers J."/>
            <person name="Rivas-Marin E."/>
            <person name="Kohn T."/>
            <person name="Peeters S.H."/>
            <person name="Heuer A."/>
            <person name="Rast P."/>
            <person name="Oberbeckmann S."/>
            <person name="Bunk B."/>
            <person name="Jeske O."/>
            <person name="Meyerdierks A."/>
            <person name="Storesund J.E."/>
            <person name="Kallscheuer N."/>
            <person name="Luecker S."/>
            <person name="Lage O.M."/>
            <person name="Pohl T."/>
            <person name="Merkel B.J."/>
            <person name="Hornburger P."/>
            <person name="Mueller R.-W."/>
            <person name="Bruemmer F."/>
            <person name="Labrenz M."/>
            <person name="Spormann A.M."/>
            <person name="Op den Camp H."/>
            <person name="Overmann J."/>
            <person name="Amann R."/>
            <person name="Jetten M.S.M."/>
            <person name="Mascher T."/>
            <person name="Medema M.H."/>
            <person name="Devos D.P."/>
            <person name="Kaster A.-K."/>
            <person name="Ovreas L."/>
            <person name="Rohde M."/>
            <person name="Galperin M.Y."/>
            <person name="Jogler C."/>
        </authorList>
    </citation>
    <scope>NUCLEOTIDE SEQUENCE [LARGE SCALE GENOMIC DNA]</scope>
    <source>
        <strain evidence="10 11">HG15A2</strain>
    </source>
</reference>
<proteinExistence type="predicted"/>
<keyword evidence="11" id="KW-1185">Reference proteome</keyword>
<evidence type="ECO:0000259" key="9">
    <source>
        <dbReference type="PROSITE" id="PS51352"/>
    </source>
</evidence>
<keyword evidence="4" id="KW-1015">Disulfide bond</keyword>
<dbReference type="CDD" id="cd00051">
    <property type="entry name" value="EFh"/>
    <property type="match status" value="1"/>
</dbReference>
<dbReference type="PANTHER" id="PTHR43640:SF1">
    <property type="entry name" value="THIOREDOXIN-DEPENDENT PEROXIREDOXIN"/>
    <property type="match status" value="1"/>
</dbReference>
<dbReference type="GO" id="GO:0005509">
    <property type="term" value="F:calcium ion binding"/>
    <property type="evidence" value="ECO:0007669"/>
    <property type="project" value="InterPro"/>
</dbReference>
<dbReference type="SUPFAM" id="SSF49742">
    <property type="entry name" value="PHM/PNGase F"/>
    <property type="match status" value="2"/>
</dbReference>
<dbReference type="InterPro" id="IPR011992">
    <property type="entry name" value="EF-hand-dom_pair"/>
</dbReference>
<gene>
    <name evidence="10" type="primary">resA_4</name>
    <name evidence="10" type="ORF">HG15A2_15780</name>
</gene>
<dbReference type="GO" id="GO:0009055">
    <property type="term" value="F:electron transfer activity"/>
    <property type="evidence" value="ECO:0007669"/>
    <property type="project" value="InterPro"/>
</dbReference>
<dbReference type="Gene3D" id="1.10.238.10">
    <property type="entry name" value="EF-hand"/>
    <property type="match status" value="1"/>
</dbReference>
<dbReference type="InterPro" id="IPR036939">
    <property type="entry name" value="Cu2_ascorb_mOase_N_sf"/>
</dbReference>
<keyword evidence="6" id="KW-0732">Signal</keyword>
<protein>
    <submittedName>
        <fullName evidence="10">Thiol-disulfide oxidoreductase ResA</fullName>
    </submittedName>
</protein>
<dbReference type="InterPro" id="IPR047262">
    <property type="entry name" value="PRX-like1"/>
</dbReference>
<dbReference type="Gene3D" id="2.60.120.230">
    <property type="match status" value="1"/>
</dbReference>
<keyword evidence="1 5" id="KW-0349">Heme</keyword>
<dbReference type="AlphaFoldDB" id="A0A517MTU6"/>
<accession>A0A517MTU6</accession>
<feature type="domain" description="Cytochrome c" evidence="8">
    <location>
        <begin position="208"/>
        <end position="291"/>
    </location>
</feature>
<dbReference type="GO" id="GO:0016209">
    <property type="term" value="F:antioxidant activity"/>
    <property type="evidence" value="ECO:0007669"/>
    <property type="project" value="InterPro"/>
</dbReference>
<evidence type="ECO:0000256" key="6">
    <source>
        <dbReference type="SAM" id="SignalP"/>
    </source>
</evidence>
<dbReference type="InterPro" id="IPR036249">
    <property type="entry name" value="Thioredoxin-like_sf"/>
</dbReference>
<dbReference type="Proteomes" id="UP000319852">
    <property type="component" value="Chromosome"/>
</dbReference>
<evidence type="ECO:0000313" key="10">
    <source>
        <dbReference type="EMBL" id="QDS98305.1"/>
    </source>
</evidence>
<keyword evidence="2 5" id="KW-0479">Metal-binding</keyword>
<dbReference type="InterPro" id="IPR008977">
    <property type="entry name" value="PHM/PNGase_F_dom_sf"/>
</dbReference>
<dbReference type="GO" id="GO:0005507">
    <property type="term" value="F:copper ion binding"/>
    <property type="evidence" value="ECO:0007669"/>
    <property type="project" value="InterPro"/>
</dbReference>
<dbReference type="InterPro" id="IPR000866">
    <property type="entry name" value="AhpC/TSA"/>
</dbReference>
<dbReference type="Gene3D" id="2.60.120.310">
    <property type="entry name" value="Copper type II, ascorbate-dependent monooxygenase, N-terminal domain"/>
    <property type="match status" value="1"/>
</dbReference>
<dbReference type="KEGG" id="amob:HG15A2_15780"/>
<sequence precursor="true">MRFLVSTVLVFSFGFALVAPCEAAEKQIATPEQIESFTLKDFRGRAHSLSEIEEQLVVVAYLGTECPLAKLYGPRLVELRKKYASRGVSFLAINANLQDSITELAAYARIHQIDFPILKDVGNQVADLMQAERTPQVFVLDQDRKIRYSGRIDDQYGVGYVRDAPERQDLAIALDELLAGKSVSTPKTTAVGCKIGRQREPVADAEITYSNRIAHIFQNRCVECHREGDIAPFALEDYDEVAGWAEMIEEVVREQRMPPWHADPAHGDFTNDRHLSDEERQAIYQWVEDGAPQGDPDDLPEPREFVTGWQLPQSPDAVYTIQKEPFRVRAEGEVKYQWFQANLDFDEDKWVSGVEILPGNRAVVHHILAFVLPPGDLRTSGAGRGFFAGYVPGLRAKMLPAGTAKLLPAGSKLIFQVHYTPIGSVQFDQSKIGLVFIDRKDVTRRAISSSAITNRFAIPPGDSNYRVEAGSRSVPWDAELLSMSPHLHLRGKSFRYEAILPDGSKQVLLNVPHYDFNWQTEYRLSQGIPMPKGSRIHAVAHYDNSTANLSNPNPDVTVRWGDQSWDEMMIGYFLISVPVDAPVALPESELRLPSATAKKRVSRIFLRTDKNGDGEISLEEAPTVLKKGFAQADKDNSGGVSPDEFRAALDRYRLGR</sequence>
<evidence type="ECO:0000256" key="3">
    <source>
        <dbReference type="ARBA" id="ARBA00023004"/>
    </source>
</evidence>
<feature type="signal peptide" evidence="6">
    <location>
        <begin position="1"/>
        <end position="23"/>
    </location>
</feature>
<dbReference type="InterPro" id="IPR009056">
    <property type="entry name" value="Cyt_c-like_dom"/>
</dbReference>
<dbReference type="SUPFAM" id="SSF46626">
    <property type="entry name" value="Cytochrome c"/>
    <property type="match status" value="1"/>
</dbReference>
<dbReference type="RefSeq" id="WP_218932394.1">
    <property type="nucleotide sequence ID" value="NZ_CP036263.1"/>
</dbReference>
<dbReference type="Pfam" id="PF00578">
    <property type="entry name" value="AhpC-TSA"/>
    <property type="match status" value="1"/>
</dbReference>
<dbReference type="InterPro" id="IPR014784">
    <property type="entry name" value="Cu2_ascorb_mOase-like_C"/>
</dbReference>
<dbReference type="GO" id="GO:0016715">
    <property type="term" value="F:oxidoreductase activity, acting on paired donors, with incorporation or reduction of molecular oxygen, reduced ascorbate as one donor, and incorporation of one atom of oxygen"/>
    <property type="evidence" value="ECO:0007669"/>
    <property type="project" value="InterPro"/>
</dbReference>
<keyword evidence="3 5" id="KW-0408">Iron</keyword>
<dbReference type="PROSITE" id="PS51007">
    <property type="entry name" value="CYTC"/>
    <property type="match status" value="1"/>
</dbReference>
<dbReference type="Pfam" id="PF13202">
    <property type="entry name" value="EF-hand_5"/>
    <property type="match status" value="2"/>
</dbReference>
<feature type="domain" description="EF-hand" evidence="7">
    <location>
        <begin position="620"/>
        <end position="655"/>
    </location>
</feature>
<dbReference type="GO" id="GO:0020037">
    <property type="term" value="F:heme binding"/>
    <property type="evidence" value="ECO:0007669"/>
    <property type="project" value="InterPro"/>
</dbReference>
<dbReference type="EMBL" id="CP036263">
    <property type="protein sequence ID" value="QDS98305.1"/>
    <property type="molecule type" value="Genomic_DNA"/>
</dbReference>
<feature type="domain" description="Thioredoxin" evidence="9">
    <location>
        <begin position="28"/>
        <end position="179"/>
    </location>
</feature>
<evidence type="ECO:0000256" key="1">
    <source>
        <dbReference type="ARBA" id="ARBA00022617"/>
    </source>
</evidence>